<protein>
    <submittedName>
        <fullName evidence="1">Uncharacterized protein</fullName>
    </submittedName>
</protein>
<proteinExistence type="predicted"/>
<dbReference type="EMBL" id="AAKFEF010000012">
    <property type="protein sequence ID" value="ECR2423218.1"/>
    <property type="molecule type" value="Genomic_DNA"/>
</dbReference>
<comment type="caution">
    <text evidence="1">The sequence shown here is derived from an EMBL/GenBank/DDBJ whole genome shotgun (WGS) entry which is preliminary data.</text>
</comment>
<evidence type="ECO:0000313" key="1">
    <source>
        <dbReference type="EMBL" id="ECR2423218.1"/>
    </source>
</evidence>
<feature type="non-terminal residue" evidence="1">
    <location>
        <position position="102"/>
    </location>
</feature>
<organism evidence="1">
    <name type="scientific">Campylobacter coli</name>
    <dbReference type="NCBI Taxonomy" id="195"/>
    <lineage>
        <taxon>Bacteria</taxon>
        <taxon>Pseudomonadati</taxon>
        <taxon>Campylobacterota</taxon>
        <taxon>Epsilonproteobacteria</taxon>
        <taxon>Campylobacterales</taxon>
        <taxon>Campylobacteraceae</taxon>
        <taxon>Campylobacter</taxon>
    </lineage>
</organism>
<reference evidence="1" key="1">
    <citation type="submission" date="2019-09" db="EMBL/GenBank/DDBJ databases">
        <authorList>
            <person name="Ashton P.M."/>
            <person name="Dallman T."/>
            <person name="Nair S."/>
            <person name="De Pinna E."/>
            <person name="Peters T."/>
            <person name="Grant K."/>
        </authorList>
    </citation>
    <scope>NUCLEOTIDE SEQUENCE</scope>
    <source>
        <strain evidence="1">169598</strain>
    </source>
</reference>
<sequence length="102" mass="12444">MRVNMKKNNKLEKLALKDFNSILYAKELKYDKINETYQITNCEIFTKNRNVKSCFKLEADQIMLESERIKIKEVDMKKMKYENFAYLQTILEKKERIIYVFK</sequence>
<name>A0A6C7TCD0_CAMCO</name>
<accession>A0A6C7TCD0</accession>
<gene>
    <name evidence="1" type="ORF">F1F38_06225</name>
</gene>
<dbReference type="AlphaFoldDB" id="A0A6C7TCD0"/>